<proteinExistence type="predicted"/>
<dbReference type="RefSeq" id="WP_017337840.1">
    <property type="nucleotide sequence ID" value="NZ_CP010945.1"/>
</dbReference>
<dbReference type="AlphaFoldDB" id="A0A0K1QQM7"/>
<accession>A0A0K1QQM7</accession>
<reference evidence="2 3" key="1">
    <citation type="journal article" date="2012" name="J. Bacteriol.">
        <title>Draft genome sequence of the cyanide-utilizing bacterium Pseudomonas fluorescens strain NCIMB 11764.</title>
        <authorList>
            <person name="Vilo C.A."/>
            <person name="Benedik M.J."/>
            <person name="Kunz D.A."/>
            <person name="Dong Q."/>
        </authorList>
    </citation>
    <scope>NUCLEOTIDE SEQUENCE [LARGE SCALE GENOMIC DNA]</scope>
    <source>
        <strain evidence="2 3">NCIMB 11764</strain>
    </source>
</reference>
<keyword evidence="1" id="KW-0472">Membrane</keyword>
<sequence length="131" mass="14356">MYWFRHHYRNLLRLTLGVWVLAVIVTVFHGCLVQPQHSLSSTHETPSTLQQVDEHALHASGCLKHCADAAKAISPTSQIPTLDLASLALALLLPAMMLLNSAQTIIFAALALKRPAPSGPPARLIFVRFND</sequence>
<keyword evidence="1" id="KW-1133">Transmembrane helix</keyword>
<protein>
    <submittedName>
        <fullName evidence="2">Uncharacterized protein</fullName>
    </submittedName>
</protein>
<dbReference type="Proteomes" id="UP000017175">
    <property type="component" value="Chromosome"/>
</dbReference>
<keyword evidence="1" id="KW-0812">Transmembrane</keyword>
<feature type="transmembrane region" description="Helical" evidence="1">
    <location>
        <begin position="12"/>
        <end position="30"/>
    </location>
</feature>
<dbReference type="EMBL" id="CP010945">
    <property type="protein sequence ID" value="AKV08018.1"/>
    <property type="molecule type" value="Genomic_DNA"/>
</dbReference>
<evidence type="ECO:0000313" key="2">
    <source>
        <dbReference type="EMBL" id="AKV08018.1"/>
    </source>
</evidence>
<evidence type="ECO:0000256" key="1">
    <source>
        <dbReference type="SAM" id="Phobius"/>
    </source>
</evidence>
<gene>
    <name evidence="2" type="ORF">B723_17070</name>
</gene>
<evidence type="ECO:0000313" key="3">
    <source>
        <dbReference type="Proteomes" id="UP000017175"/>
    </source>
</evidence>
<feature type="transmembrane region" description="Helical" evidence="1">
    <location>
        <begin position="84"/>
        <end position="112"/>
    </location>
</feature>
<organism evidence="2 3">
    <name type="scientific">Pseudomonas fluorescens NCIMB 11764</name>
    <dbReference type="NCBI Taxonomy" id="1221522"/>
    <lineage>
        <taxon>Bacteria</taxon>
        <taxon>Pseudomonadati</taxon>
        <taxon>Pseudomonadota</taxon>
        <taxon>Gammaproteobacteria</taxon>
        <taxon>Pseudomonadales</taxon>
        <taxon>Pseudomonadaceae</taxon>
        <taxon>Pseudomonas</taxon>
    </lineage>
</organism>
<name>A0A0K1QQM7_PSEFL</name>
<dbReference type="OrthoDB" id="7028002at2"/>